<dbReference type="EMBL" id="JACIGK010000015">
    <property type="protein sequence ID" value="MBB4266642.1"/>
    <property type="molecule type" value="Genomic_DNA"/>
</dbReference>
<name>A0A7W6WAL9_9PROT</name>
<evidence type="ECO:0000313" key="2">
    <source>
        <dbReference type="Proteomes" id="UP000554286"/>
    </source>
</evidence>
<gene>
    <name evidence="1" type="ORF">GGD89_002274</name>
</gene>
<evidence type="ECO:0000313" key="1">
    <source>
        <dbReference type="EMBL" id="MBB4266642.1"/>
    </source>
</evidence>
<reference evidence="1 2" key="1">
    <citation type="submission" date="2020-08" db="EMBL/GenBank/DDBJ databases">
        <title>Genome sequencing of Purple Non-Sulfur Bacteria from various extreme environments.</title>
        <authorList>
            <person name="Mayer M."/>
        </authorList>
    </citation>
    <scope>NUCLEOTIDE SEQUENCE [LARGE SCALE GENOMIC DNA]</scope>
    <source>
        <strain evidence="1 2">JA131</strain>
    </source>
</reference>
<protein>
    <submittedName>
        <fullName evidence="1">Uncharacterized protein</fullName>
    </submittedName>
</protein>
<dbReference type="AlphaFoldDB" id="A0A7W6WAL9"/>
<organism evidence="1 2">
    <name type="scientific">Roseospira visakhapatnamensis</name>
    <dbReference type="NCBI Taxonomy" id="390880"/>
    <lineage>
        <taxon>Bacteria</taxon>
        <taxon>Pseudomonadati</taxon>
        <taxon>Pseudomonadota</taxon>
        <taxon>Alphaproteobacteria</taxon>
        <taxon>Rhodospirillales</taxon>
        <taxon>Rhodospirillaceae</taxon>
        <taxon>Roseospira</taxon>
    </lineage>
</organism>
<proteinExistence type="predicted"/>
<keyword evidence="2" id="KW-1185">Reference proteome</keyword>
<comment type="caution">
    <text evidence="1">The sequence shown here is derived from an EMBL/GenBank/DDBJ whole genome shotgun (WGS) entry which is preliminary data.</text>
</comment>
<accession>A0A7W6WAL9</accession>
<dbReference type="Proteomes" id="UP000554286">
    <property type="component" value="Unassembled WGS sequence"/>
</dbReference>
<dbReference type="RefSeq" id="WP_184045273.1">
    <property type="nucleotide sequence ID" value="NZ_JACIGK010000015.1"/>
</dbReference>
<sequence length="50" mass="5588">MTDVSQTGSARQESRRFDTGEIDMGIGVRAKSPNKSLDVRIILNYCGDLW</sequence>